<keyword evidence="1" id="KW-0732">Signal</keyword>
<evidence type="ECO:0000256" key="1">
    <source>
        <dbReference type="SAM" id="SignalP"/>
    </source>
</evidence>
<evidence type="ECO:0000259" key="2">
    <source>
        <dbReference type="PROSITE" id="PS51208"/>
    </source>
</evidence>
<feature type="domain" description="Autotransporter" evidence="2">
    <location>
        <begin position="834"/>
        <end position="1122"/>
    </location>
</feature>
<dbReference type="InterPro" id="IPR005546">
    <property type="entry name" value="Autotransporte_beta"/>
</dbReference>
<dbReference type="InterPro" id="IPR036709">
    <property type="entry name" value="Autotransporte_beta_dom_sf"/>
</dbReference>
<name>A0A918KFE5_9PROT</name>
<protein>
    <submittedName>
        <fullName evidence="3">Autotransporter protein</fullName>
    </submittedName>
</protein>
<gene>
    <name evidence="3" type="ORF">GCM10011309_09260</name>
</gene>
<feature type="signal peptide" evidence="1">
    <location>
        <begin position="1"/>
        <end position="27"/>
    </location>
</feature>
<dbReference type="PROSITE" id="PS51208">
    <property type="entry name" value="AUTOTRANSPORTER"/>
    <property type="match status" value="1"/>
</dbReference>
<dbReference type="SUPFAM" id="SSF103515">
    <property type="entry name" value="Autotransporter"/>
    <property type="match status" value="1"/>
</dbReference>
<dbReference type="RefSeq" id="WP_189581944.1">
    <property type="nucleotide sequence ID" value="NZ_BMYV01000001.1"/>
</dbReference>
<proteinExistence type="predicted"/>
<evidence type="ECO:0000313" key="3">
    <source>
        <dbReference type="EMBL" id="GGX61456.1"/>
    </source>
</evidence>
<dbReference type="AlphaFoldDB" id="A0A918KFE5"/>
<sequence length="1122" mass="115640">MRHFKTLALRSTATAALLGALSFSAAAQVSVTDDTSEQILTSTAGANGAPSDVTVDASATVTVDSSRAGVVVDSDNALILDGIVTSDGVNGSTGVELQGGDNRSYTQTGSIRLIEDFEPTDTDDDPFTDGGFAEGEGRTGILISGASPFRGNVELASTSSITVEGNDSFGINLANTPMMTEGLTGNLLTEGQISVVGDRSIGANLASNVIGDVTNNGSITARGTDSQAYAVSGDIQGGFATSGTLSSSGFRFAQRPNFSGSDNSFGRDDLTAEDLGNAGSALSISGDVSGGILLSQRFVETVDADGNLVTNDEGEQLFTLASTSTISQFGSAPAVLINGNGDPIAVGIVAEITDPNDADFDENLQYGFINQGSVSASGIYDDFDATAISVANVTFEGGIRNSGNLSATTFRAPNATDLTDGDGVARVLVLGDQAIADRINNAGVMIASASEAIDEIYFDRANIVAPQSLLAIGIDIGEGASVTDLINTGAITALITGRDGTAVAIRDASGTLRTLSNTGAIAALGTSSDTLGVEETSFDLIAIDLSAATVGATLTQSQNPDVTSAPLIRGDLRFGSGDDSLIASAGSITGDVDFGGGADTLTLSGGTVFTGAIQNTDSLALSVTGGSTLALGSADEIQVSSALIDSTSVFRPVINGATGTASTLTSTGDITFEAGSTINPILNSIVGTNTLSYTLANAGNLTIGDLTSLGAGDSPFLYRTSLGLADDNTLVVTLDLRNPTESIEAGGLGLDQVQAAAFGQVVDGVFQNGAVMEALASTATLGNAFSNITDANDFYAAYNQILPEFSGAAHQFVLANVDGAVGAVGNHLDATRRSPDKPGGAWIQEFFYFADRERAGNSEQYRGTGFGFAGGIDTSFGPFHAVGVNAGFASTEVEDVVGIDDPLDVKTYQLGAYAGYESNGFNFDVFGGVGHNEFEQNRRVIVGDFGGVANADWSGLHANGAVRAGYTLPISEKFWARPSLSVDYLYLNEYGHTDSGTQGIRLRVDGRRTETAAATAMLNVGAKFQGKRTWLRPSVRVGYRNEFISDPTETSFRFTGLQNADGELFDSELARLRAFAMPDQGIILGFTMAAGSQYSSIGFDFDSDIRDGFIRHTGRVVIRLLF</sequence>
<organism evidence="3 4">
    <name type="scientific">Litorimonas cladophorae</name>
    <dbReference type="NCBI Taxonomy" id="1220491"/>
    <lineage>
        <taxon>Bacteria</taxon>
        <taxon>Pseudomonadati</taxon>
        <taxon>Pseudomonadota</taxon>
        <taxon>Alphaproteobacteria</taxon>
        <taxon>Maricaulales</taxon>
        <taxon>Robiginitomaculaceae</taxon>
    </lineage>
</organism>
<reference evidence="3 4" key="1">
    <citation type="journal article" date="2014" name="Int. J. Syst. Evol. Microbiol.">
        <title>Complete genome sequence of Corynebacterium casei LMG S-19264T (=DSM 44701T), isolated from a smear-ripened cheese.</title>
        <authorList>
            <consortium name="US DOE Joint Genome Institute (JGI-PGF)"/>
            <person name="Walter F."/>
            <person name="Albersmeier A."/>
            <person name="Kalinowski J."/>
            <person name="Ruckert C."/>
        </authorList>
    </citation>
    <scope>NUCLEOTIDE SEQUENCE [LARGE SCALE GENOMIC DNA]</scope>
    <source>
        <strain evidence="3 4">KCTC 23968</strain>
    </source>
</reference>
<feature type="chain" id="PRO_5037664263" evidence="1">
    <location>
        <begin position="28"/>
        <end position="1122"/>
    </location>
</feature>
<dbReference type="Gene3D" id="2.40.128.130">
    <property type="entry name" value="Autotransporter beta-domain"/>
    <property type="match status" value="1"/>
</dbReference>
<accession>A0A918KFE5</accession>
<comment type="caution">
    <text evidence="3">The sequence shown here is derived from an EMBL/GenBank/DDBJ whole genome shotgun (WGS) entry which is preliminary data.</text>
</comment>
<dbReference type="EMBL" id="BMYV01000001">
    <property type="protein sequence ID" value="GGX61456.1"/>
    <property type="molecule type" value="Genomic_DNA"/>
</dbReference>
<dbReference type="SMART" id="SM00869">
    <property type="entry name" value="Autotransporter"/>
    <property type="match status" value="1"/>
</dbReference>
<dbReference type="Proteomes" id="UP000600865">
    <property type="component" value="Unassembled WGS sequence"/>
</dbReference>
<evidence type="ECO:0000313" key="4">
    <source>
        <dbReference type="Proteomes" id="UP000600865"/>
    </source>
</evidence>
<dbReference type="Pfam" id="PF03797">
    <property type="entry name" value="Autotransporter"/>
    <property type="match status" value="1"/>
</dbReference>
<keyword evidence="4" id="KW-1185">Reference proteome</keyword>